<feature type="chain" id="PRO_5038470943" description="Peptidase S1 domain-containing protein" evidence="6">
    <location>
        <begin position="24"/>
        <end position="441"/>
    </location>
</feature>
<keyword evidence="3 5" id="KW-0720">Serine protease</keyword>
<keyword evidence="4" id="KW-1015">Disulfide bond</keyword>
<gene>
    <name evidence="8" type="ORF">DPMN_026776</name>
</gene>
<dbReference type="PROSITE" id="PS00135">
    <property type="entry name" value="TRYPSIN_SER"/>
    <property type="match status" value="1"/>
</dbReference>
<dbReference type="AlphaFoldDB" id="A0A9D4RCX0"/>
<keyword evidence="9" id="KW-1185">Reference proteome</keyword>
<dbReference type="Pfam" id="PF00089">
    <property type="entry name" value="Trypsin"/>
    <property type="match status" value="1"/>
</dbReference>
<dbReference type="Proteomes" id="UP000828390">
    <property type="component" value="Unassembled WGS sequence"/>
</dbReference>
<evidence type="ECO:0000256" key="2">
    <source>
        <dbReference type="ARBA" id="ARBA00022801"/>
    </source>
</evidence>
<evidence type="ECO:0000256" key="3">
    <source>
        <dbReference type="ARBA" id="ARBA00022825"/>
    </source>
</evidence>
<dbReference type="InterPro" id="IPR018114">
    <property type="entry name" value="TRYPSIN_HIS"/>
</dbReference>
<evidence type="ECO:0000259" key="7">
    <source>
        <dbReference type="PROSITE" id="PS50240"/>
    </source>
</evidence>
<dbReference type="Gene3D" id="2.40.10.10">
    <property type="entry name" value="Trypsin-like serine proteases"/>
    <property type="match status" value="1"/>
</dbReference>
<comment type="caution">
    <text evidence="8">The sequence shown here is derived from an EMBL/GenBank/DDBJ whole genome shotgun (WGS) entry which is preliminary data.</text>
</comment>
<dbReference type="OrthoDB" id="10059102at2759"/>
<dbReference type="PRINTS" id="PR00722">
    <property type="entry name" value="CHYMOTRYPSIN"/>
</dbReference>
<reference evidence="8" key="2">
    <citation type="submission" date="2020-11" db="EMBL/GenBank/DDBJ databases">
        <authorList>
            <person name="McCartney M.A."/>
            <person name="Auch B."/>
            <person name="Kono T."/>
            <person name="Mallez S."/>
            <person name="Becker A."/>
            <person name="Gohl D.M."/>
            <person name="Silverstein K.A.T."/>
            <person name="Koren S."/>
            <person name="Bechman K.B."/>
            <person name="Herman A."/>
            <person name="Abrahante J.E."/>
            <person name="Garbe J."/>
        </authorList>
    </citation>
    <scope>NUCLEOTIDE SEQUENCE</scope>
    <source>
        <strain evidence="8">Duluth1</strain>
        <tissue evidence="8">Whole animal</tissue>
    </source>
</reference>
<feature type="signal peptide" evidence="6">
    <location>
        <begin position="1"/>
        <end position="23"/>
    </location>
</feature>
<dbReference type="SUPFAM" id="SSF50494">
    <property type="entry name" value="Trypsin-like serine proteases"/>
    <property type="match status" value="1"/>
</dbReference>
<dbReference type="FunFam" id="2.40.10.10:FF:000003">
    <property type="entry name" value="Transmembrane serine protease 3"/>
    <property type="match status" value="1"/>
</dbReference>
<dbReference type="GO" id="GO:0004252">
    <property type="term" value="F:serine-type endopeptidase activity"/>
    <property type="evidence" value="ECO:0007669"/>
    <property type="project" value="InterPro"/>
</dbReference>
<sequence length="441" mass="49453">MKTWLPYVIGLHLVLIFVELGWCNTLDNKVFEDTVMRSELRGHLAAAPDNCKGSITPRIKNINSKMRGFVFDKEKNITSIRITIDGQVTEPPGFKVGFSRANCTNSQFVMENDKEKYFQIPYGESSIVIEGQGFPIRSRCIYVIEDWKHRASSDDYQATFKGYALTPHELANSNGKTYIVHPEARQHRKRVVGGLASHPGDWPWLVSLNFLLQHNYTDKSGLPHLCGASLIYPQWLLTAAHCFVDPERLDMSDKTNWRAVLGEHVQGREDGTEQKLTLDKIVTHPNYMLEPTILYDIALVKLSRPAHMSEYVNTIRIEPNFTAPDHSHCVTAGWGDFVEGGVGSEIPHHARVQIVPTSVCADLYNSRPFFAIADSVICASTEGRDSCQGDSGGPLACFHDGHWTQVGVTSGGEGCARPQYPGVYTRVNHYYEWIKTVIEAN</sequence>
<evidence type="ECO:0000256" key="6">
    <source>
        <dbReference type="SAM" id="SignalP"/>
    </source>
</evidence>
<dbReference type="InterPro" id="IPR001254">
    <property type="entry name" value="Trypsin_dom"/>
</dbReference>
<proteinExistence type="predicted"/>
<organism evidence="8 9">
    <name type="scientific">Dreissena polymorpha</name>
    <name type="common">Zebra mussel</name>
    <name type="synonym">Mytilus polymorpha</name>
    <dbReference type="NCBI Taxonomy" id="45954"/>
    <lineage>
        <taxon>Eukaryota</taxon>
        <taxon>Metazoa</taxon>
        <taxon>Spiralia</taxon>
        <taxon>Lophotrochozoa</taxon>
        <taxon>Mollusca</taxon>
        <taxon>Bivalvia</taxon>
        <taxon>Autobranchia</taxon>
        <taxon>Heteroconchia</taxon>
        <taxon>Euheterodonta</taxon>
        <taxon>Imparidentia</taxon>
        <taxon>Neoheterodontei</taxon>
        <taxon>Myida</taxon>
        <taxon>Dreissenoidea</taxon>
        <taxon>Dreissenidae</taxon>
        <taxon>Dreissena</taxon>
    </lineage>
</organism>
<dbReference type="PANTHER" id="PTHR24252:SF7">
    <property type="entry name" value="HYALIN"/>
    <property type="match status" value="1"/>
</dbReference>
<evidence type="ECO:0000313" key="9">
    <source>
        <dbReference type="Proteomes" id="UP000828390"/>
    </source>
</evidence>
<evidence type="ECO:0000256" key="5">
    <source>
        <dbReference type="RuleBase" id="RU363034"/>
    </source>
</evidence>
<dbReference type="CDD" id="cd00190">
    <property type="entry name" value="Tryp_SPc"/>
    <property type="match status" value="1"/>
</dbReference>
<dbReference type="InterPro" id="IPR001314">
    <property type="entry name" value="Peptidase_S1A"/>
</dbReference>
<dbReference type="InterPro" id="IPR009003">
    <property type="entry name" value="Peptidase_S1_PA"/>
</dbReference>
<keyword evidence="1 5" id="KW-0645">Protease</keyword>
<dbReference type="EMBL" id="JAIWYP010000002">
    <property type="protein sequence ID" value="KAH3863776.1"/>
    <property type="molecule type" value="Genomic_DNA"/>
</dbReference>
<accession>A0A9D4RCX0</accession>
<feature type="domain" description="Peptidase S1" evidence="7">
    <location>
        <begin position="191"/>
        <end position="439"/>
    </location>
</feature>
<dbReference type="PROSITE" id="PS50240">
    <property type="entry name" value="TRYPSIN_DOM"/>
    <property type="match status" value="1"/>
</dbReference>
<dbReference type="PANTHER" id="PTHR24252">
    <property type="entry name" value="ACROSIN-RELATED"/>
    <property type="match status" value="1"/>
</dbReference>
<keyword evidence="6" id="KW-0732">Signal</keyword>
<name>A0A9D4RCX0_DREPO</name>
<reference evidence="8" key="1">
    <citation type="journal article" date="2019" name="bioRxiv">
        <title>The Genome of the Zebra Mussel, Dreissena polymorpha: A Resource for Invasive Species Research.</title>
        <authorList>
            <person name="McCartney M.A."/>
            <person name="Auch B."/>
            <person name="Kono T."/>
            <person name="Mallez S."/>
            <person name="Zhang Y."/>
            <person name="Obille A."/>
            <person name="Becker A."/>
            <person name="Abrahante J.E."/>
            <person name="Garbe J."/>
            <person name="Badalamenti J.P."/>
            <person name="Herman A."/>
            <person name="Mangelson H."/>
            <person name="Liachko I."/>
            <person name="Sullivan S."/>
            <person name="Sone E.D."/>
            <person name="Koren S."/>
            <person name="Silverstein K.A.T."/>
            <person name="Beckman K.B."/>
            <person name="Gohl D.M."/>
        </authorList>
    </citation>
    <scope>NUCLEOTIDE SEQUENCE</scope>
    <source>
        <strain evidence="8">Duluth1</strain>
        <tissue evidence="8">Whole animal</tissue>
    </source>
</reference>
<evidence type="ECO:0000256" key="1">
    <source>
        <dbReference type="ARBA" id="ARBA00022670"/>
    </source>
</evidence>
<dbReference type="InterPro" id="IPR033116">
    <property type="entry name" value="TRYPSIN_SER"/>
</dbReference>
<protein>
    <recommendedName>
        <fullName evidence="7">Peptidase S1 domain-containing protein</fullName>
    </recommendedName>
</protein>
<dbReference type="GO" id="GO:0006508">
    <property type="term" value="P:proteolysis"/>
    <property type="evidence" value="ECO:0007669"/>
    <property type="project" value="UniProtKB-KW"/>
</dbReference>
<dbReference type="InterPro" id="IPR043504">
    <property type="entry name" value="Peptidase_S1_PA_chymotrypsin"/>
</dbReference>
<dbReference type="SMART" id="SM00020">
    <property type="entry name" value="Tryp_SPc"/>
    <property type="match status" value="1"/>
</dbReference>
<keyword evidence="2 5" id="KW-0378">Hydrolase</keyword>
<evidence type="ECO:0000313" key="8">
    <source>
        <dbReference type="EMBL" id="KAH3863776.1"/>
    </source>
</evidence>
<evidence type="ECO:0000256" key="4">
    <source>
        <dbReference type="ARBA" id="ARBA00023157"/>
    </source>
</evidence>
<dbReference type="PROSITE" id="PS00134">
    <property type="entry name" value="TRYPSIN_HIS"/>
    <property type="match status" value="1"/>
</dbReference>